<dbReference type="Pfam" id="PF04657">
    <property type="entry name" value="DMT_YdcZ"/>
    <property type="match status" value="2"/>
</dbReference>
<gene>
    <name evidence="3" type="ORF">GZ22_08915</name>
</gene>
<dbReference type="KEGG" id="tap:GZ22_08915"/>
<evidence type="ECO:0000256" key="1">
    <source>
        <dbReference type="ARBA" id="ARBA00004127"/>
    </source>
</evidence>
<accession>A0A075LKS6</accession>
<feature type="transmembrane region" description="Helical" evidence="2">
    <location>
        <begin position="164"/>
        <end position="183"/>
    </location>
</feature>
<dbReference type="HOGENOM" id="CLU_068878_0_0_9"/>
<dbReference type="InterPro" id="IPR006750">
    <property type="entry name" value="YdcZ"/>
</dbReference>
<protein>
    <submittedName>
        <fullName evidence="3">Membrane protein</fullName>
    </submittedName>
</protein>
<dbReference type="EMBL" id="CP008876">
    <property type="protein sequence ID" value="AIF66746.1"/>
    <property type="molecule type" value="Genomic_DNA"/>
</dbReference>
<dbReference type="InterPro" id="IPR037185">
    <property type="entry name" value="EmrE-like"/>
</dbReference>
<dbReference type="GO" id="GO:0005886">
    <property type="term" value="C:plasma membrane"/>
    <property type="evidence" value="ECO:0007669"/>
    <property type="project" value="TreeGrafter"/>
</dbReference>
<feature type="transmembrane region" description="Helical" evidence="2">
    <location>
        <begin position="32"/>
        <end position="57"/>
    </location>
</feature>
<organism evidence="3 4">
    <name type="scientific">Terribacillus saccharophilus</name>
    <dbReference type="NCBI Taxonomy" id="361277"/>
    <lineage>
        <taxon>Bacteria</taxon>
        <taxon>Bacillati</taxon>
        <taxon>Bacillota</taxon>
        <taxon>Bacilli</taxon>
        <taxon>Bacillales</taxon>
        <taxon>Bacillaceae</taxon>
        <taxon>Terribacillus</taxon>
    </lineage>
</organism>
<keyword evidence="2" id="KW-0812">Transmembrane</keyword>
<feature type="transmembrane region" description="Helical" evidence="2">
    <location>
        <begin position="95"/>
        <end position="115"/>
    </location>
</feature>
<dbReference type="Proteomes" id="UP000027980">
    <property type="component" value="Chromosome"/>
</dbReference>
<dbReference type="GeneID" id="34220760"/>
<dbReference type="PANTHER" id="PTHR34821">
    <property type="entry name" value="INNER MEMBRANE PROTEIN YDCZ"/>
    <property type="match status" value="1"/>
</dbReference>
<evidence type="ECO:0000313" key="3">
    <source>
        <dbReference type="EMBL" id="AIF66746.1"/>
    </source>
</evidence>
<dbReference type="RefSeq" id="WP_038561163.1">
    <property type="nucleotide sequence ID" value="NZ_CP008876.1"/>
</dbReference>
<evidence type="ECO:0000256" key="2">
    <source>
        <dbReference type="SAM" id="Phobius"/>
    </source>
</evidence>
<dbReference type="SUPFAM" id="SSF103481">
    <property type="entry name" value="Multidrug resistance efflux transporter EmrE"/>
    <property type="match status" value="1"/>
</dbReference>
<name>A0A075LKS6_9BACI</name>
<keyword evidence="2" id="KW-1133">Transmembrane helix</keyword>
<proteinExistence type="predicted"/>
<dbReference type="OrthoDB" id="7864805at2"/>
<reference evidence="3 4" key="1">
    <citation type="submission" date="2014-07" db="EMBL/GenBank/DDBJ databases">
        <title>Complete genome sequence of a moderately halophilic bacterium Terribacillus aidingensis MP602, isolated from Cryptomeria fortunei in Tianmu mountain in China.</title>
        <authorList>
            <person name="Wang Y."/>
            <person name="Lu P."/>
            <person name="Zhang L."/>
        </authorList>
    </citation>
    <scope>NUCLEOTIDE SEQUENCE [LARGE SCALE GENOMIC DNA]</scope>
    <source>
        <strain evidence="3 4">MP602</strain>
    </source>
</reference>
<dbReference type="PANTHER" id="PTHR34821:SF2">
    <property type="entry name" value="INNER MEMBRANE PROTEIN YDCZ"/>
    <property type="match status" value="1"/>
</dbReference>
<feature type="transmembrane region" description="Helical" evidence="2">
    <location>
        <begin position="127"/>
        <end position="144"/>
    </location>
</feature>
<feature type="transmembrane region" description="Helical" evidence="2">
    <location>
        <begin position="291"/>
        <end position="309"/>
    </location>
</feature>
<feature type="transmembrane region" description="Helical" evidence="2">
    <location>
        <begin position="195"/>
        <end position="213"/>
    </location>
</feature>
<feature type="transmembrane region" description="Helical" evidence="2">
    <location>
        <begin position="69"/>
        <end position="89"/>
    </location>
</feature>
<sequence>MITALIGILIGTGLSFQTAVNSQLRKFVISPYLASMISFVIGALSLAVITLIAGSPLGISWGFISQQPIWIWLGGILGVIFLTVNILLFPKLGSVQTAIMPILGQIIMGMLIDNFGWFHSMKEPFDVYRIVGIALVMIGVFFAIAIQEVRSRREKKTEKNPNLWIWRLVGIGSGMLMSTQVAINGQLGIVLHSSIQAAFVSFFIGALTLIVVVALKERTFAGVRNPIKQKAAWWVWLGGFLGAAYVLINIYLVGQVGTGQTVVLVLFGQIAGSLLIQRLGLMGSYKTQIDFIQIVGLVMILAGVVLIRMF</sequence>
<evidence type="ECO:0000313" key="4">
    <source>
        <dbReference type="Proteomes" id="UP000027980"/>
    </source>
</evidence>
<dbReference type="AlphaFoldDB" id="A0A075LKS6"/>
<comment type="subcellular location">
    <subcellularLocation>
        <location evidence="1">Endomembrane system</location>
        <topology evidence="1">Multi-pass membrane protein</topology>
    </subcellularLocation>
</comment>
<feature type="transmembrane region" description="Helical" evidence="2">
    <location>
        <begin position="233"/>
        <end position="254"/>
    </location>
</feature>
<keyword evidence="2" id="KW-0472">Membrane</keyword>